<keyword evidence="3 5" id="KW-1133">Transmembrane helix</keyword>
<evidence type="ECO:0000313" key="6">
    <source>
        <dbReference type="EMBL" id="MEX6633056.1"/>
    </source>
</evidence>
<dbReference type="EMBL" id="JBEHZE010000001">
    <property type="protein sequence ID" value="MEX6633056.1"/>
    <property type="molecule type" value="Genomic_DNA"/>
</dbReference>
<sequence>MKWQGRRESANVEDRRGAAAAGGAGVIIMLLRFIIGRFGIRGVMILGVVGLGLYMVGVNPVSLLQGQSASTQQAAPADDNTSRFVRVILAETEDVWSTLFGSNDYPEPTLVMFSGSVTSACGYASAASGPFYCPGDKKLYLDTSFFNELAERFGAPGDFAAAYVIAHEVGHHIQTVTGISNQVRSAQQRAGNEVEANALQVKMELQADCYAGVWAHYADRTSKILDAGDIEEGLRAANAIGDDTLQRNAGRRVTPESFTHGTSQQRQDWFTIGYRNGDVNRCDTFSAGSL</sequence>
<dbReference type="Proteomes" id="UP001560685">
    <property type="component" value="Unassembled WGS sequence"/>
</dbReference>
<dbReference type="InterPro" id="IPR007343">
    <property type="entry name" value="Uncharacterised_pept_Zn_put"/>
</dbReference>
<evidence type="ECO:0000313" key="7">
    <source>
        <dbReference type="Proteomes" id="UP001560685"/>
    </source>
</evidence>
<proteinExistence type="predicted"/>
<accession>A0ABV3Z2P9</accession>
<dbReference type="PANTHER" id="PTHR30168">
    <property type="entry name" value="PUTATIVE MEMBRANE PROTEIN YPFJ"/>
    <property type="match status" value="1"/>
</dbReference>
<name>A0ABV3Z2P9_9PROT</name>
<protein>
    <submittedName>
        <fullName evidence="6">Neutral zinc metallopeptidase</fullName>
    </submittedName>
</protein>
<gene>
    <name evidence="6" type="ORF">ABFZ84_05785</name>
</gene>
<dbReference type="Pfam" id="PF04228">
    <property type="entry name" value="Zn_peptidase"/>
    <property type="match status" value="1"/>
</dbReference>
<evidence type="ECO:0000256" key="3">
    <source>
        <dbReference type="ARBA" id="ARBA00022989"/>
    </source>
</evidence>
<evidence type="ECO:0000256" key="4">
    <source>
        <dbReference type="ARBA" id="ARBA00023136"/>
    </source>
</evidence>
<feature type="transmembrane region" description="Helical" evidence="5">
    <location>
        <begin position="42"/>
        <end position="63"/>
    </location>
</feature>
<keyword evidence="7" id="KW-1185">Reference proteome</keyword>
<evidence type="ECO:0000256" key="2">
    <source>
        <dbReference type="ARBA" id="ARBA00022692"/>
    </source>
</evidence>
<keyword evidence="2 5" id="KW-0812">Transmembrane</keyword>
<dbReference type="PANTHER" id="PTHR30168:SF0">
    <property type="entry name" value="INNER MEMBRANE PROTEIN"/>
    <property type="match status" value="1"/>
</dbReference>
<evidence type="ECO:0000256" key="5">
    <source>
        <dbReference type="SAM" id="Phobius"/>
    </source>
</evidence>
<comment type="subcellular location">
    <subcellularLocation>
        <location evidence="1">Membrane</location>
        <topology evidence="1">Single-pass membrane protein</topology>
    </subcellularLocation>
</comment>
<organism evidence="6 7">
    <name type="scientific">Hyphococcus lacteus</name>
    <dbReference type="NCBI Taxonomy" id="3143536"/>
    <lineage>
        <taxon>Bacteria</taxon>
        <taxon>Pseudomonadati</taxon>
        <taxon>Pseudomonadota</taxon>
        <taxon>Alphaproteobacteria</taxon>
        <taxon>Parvularculales</taxon>
        <taxon>Parvularculaceae</taxon>
        <taxon>Hyphococcus</taxon>
    </lineage>
</organism>
<reference evidence="6 7" key="1">
    <citation type="submission" date="2024-05" db="EMBL/GenBank/DDBJ databases">
        <title>Three bacterial strains, DH-69, EH-24, and ECK-19 isolated from coastal sediments.</title>
        <authorList>
            <person name="Ye Y.-Q."/>
            <person name="Du Z.-J."/>
        </authorList>
    </citation>
    <scope>NUCLEOTIDE SEQUENCE [LARGE SCALE GENOMIC DNA]</scope>
    <source>
        <strain evidence="6 7">ECK-19</strain>
    </source>
</reference>
<dbReference type="RefSeq" id="WP_369314546.1">
    <property type="nucleotide sequence ID" value="NZ_JBEHZE010000001.1"/>
</dbReference>
<keyword evidence="4 5" id="KW-0472">Membrane</keyword>
<comment type="caution">
    <text evidence="6">The sequence shown here is derived from an EMBL/GenBank/DDBJ whole genome shotgun (WGS) entry which is preliminary data.</text>
</comment>
<evidence type="ECO:0000256" key="1">
    <source>
        <dbReference type="ARBA" id="ARBA00004167"/>
    </source>
</evidence>
<dbReference type="SUPFAM" id="SSF55486">
    <property type="entry name" value="Metalloproteases ('zincins'), catalytic domain"/>
    <property type="match status" value="1"/>
</dbReference>
<feature type="transmembrane region" description="Helical" evidence="5">
    <location>
        <begin position="17"/>
        <end position="35"/>
    </location>
</feature>